<evidence type="ECO:0000313" key="8">
    <source>
        <dbReference type="EMBL" id="KMZ64579.1"/>
    </source>
</evidence>
<keyword evidence="6" id="KW-0472">Membrane</keyword>
<dbReference type="Proteomes" id="UP000036987">
    <property type="component" value="Unassembled WGS sequence"/>
</dbReference>
<dbReference type="OMA" id="VTTNWIN"/>
<keyword evidence="5" id="KW-0406">Ion transport</keyword>
<evidence type="ECO:0000256" key="3">
    <source>
        <dbReference type="ARBA" id="ARBA00022448"/>
    </source>
</evidence>
<comment type="similarity">
    <text evidence="2">Belongs to the ATPase delta chain family.</text>
</comment>
<reference evidence="9" key="1">
    <citation type="journal article" date="2016" name="Nature">
        <title>The genome of the seagrass Zostera marina reveals angiosperm adaptation to the sea.</title>
        <authorList>
            <person name="Olsen J.L."/>
            <person name="Rouze P."/>
            <person name="Verhelst B."/>
            <person name="Lin Y.-C."/>
            <person name="Bayer T."/>
            <person name="Collen J."/>
            <person name="Dattolo E."/>
            <person name="De Paoli E."/>
            <person name="Dittami S."/>
            <person name="Maumus F."/>
            <person name="Michel G."/>
            <person name="Kersting A."/>
            <person name="Lauritano C."/>
            <person name="Lohaus R."/>
            <person name="Toepel M."/>
            <person name="Tonon T."/>
            <person name="Vanneste K."/>
            <person name="Amirebrahimi M."/>
            <person name="Brakel J."/>
            <person name="Bostroem C."/>
            <person name="Chovatia M."/>
            <person name="Grimwood J."/>
            <person name="Jenkins J.W."/>
            <person name="Jueterbock A."/>
            <person name="Mraz A."/>
            <person name="Stam W.T."/>
            <person name="Tice H."/>
            <person name="Bornberg-Bauer E."/>
            <person name="Green P.J."/>
            <person name="Pearson G.A."/>
            <person name="Procaccini G."/>
            <person name="Duarte C.M."/>
            <person name="Schmutz J."/>
            <person name="Reusch T.B.H."/>
            <person name="Van de Peer Y."/>
        </authorList>
    </citation>
    <scope>NUCLEOTIDE SEQUENCE [LARGE SCALE GENOMIC DNA]</scope>
    <source>
        <strain evidence="9">cv. Finnish</strain>
    </source>
</reference>
<comment type="subcellular location">
    <subcellularLocation>
        <location evidence="1">Membrane</location>
    </subcellularLocation>
</comment>
<dbReference type="GO" id="GO:0016020">
    <property type="term" value="C:membrane"/>
    <property type="evidence" value="ECO:0007669"/>
    <property type="project" value="UniProtKB-SubCell"/>
</dbReference>
<dbReference type="InterPro" id="IPR000711">
    <property type="entry name" value="ATPase_OSCP/dsu"/>
</dbReference>
<dbReference type="AlphaFoldDB" id="A0A0K9P6E7"/>
<dbReference type="InterPro" id="IPR026015">
    <property type="entry name" value="ATP_synth_OSCP/delta_N_sf"/>
</dbReference>
<keyword evidence="7" id="KW-0066">ATP synthesis</keyword>
<dbReference type="Pfam" id="PF00213">
    <property type="entry name" value="OSCP"/>
    <property type="match status" value="1"/>
</dbReference>
<protein>
    <submittedName>
        <fullName evidence="8">ATP synthase subunit O, mitochondrial</fullName>
    </submittedName>
</protein>
<dbReference type="SUPFAM" id="SSF47928">
    <property type="entry name" value="N-terminal domain of the delta subunit of the F1F0-ATP synthase"/>
    <property type="match status" value="1"/>
</dbReference>
<evidence type="ECO:0000256" key="5">
    <source>
        <dbReference type="ARBA" id="ARBA00023065"/>
    </source>
</evidence>
<dbReference type="EMBL" id="LFYR01001125">
    <property type="protein sequence ID" value="KMZ64579.1"/>
    <property type="molecule type" value="Genomic_DNA"/>
</dbReference>
<comment type="caution">
    <text evidence="8">The sequence shown here is derived from an EMBL/GenBank/DDBJ whole genome shotgun (WGS) entry which is preliminary data.</text>
</comment>
<organism evidence="8 9">
    <name type="scientific">Zostera marina</name>
    <name type="common">Eelgrass</name>
    <dbReference type="NCBI Taxonomy" id="29655"/>
    <lineage>
        <taxon>Eukaryota</taxon>
        <taxon>Viridiplantae</taxon>
        <taxon>Streptophyta</taxon>
        <taxon>Embryophyta</taxon>
        <taxon>Tracheophyta</taxon>
        <taxon>Spermatophyta</taxon>
        <taxon>Magnoliopsida</taxon>
        <taxon>Liliopsida</taxon>
        <taxon>Zosteraceae</taxon>
        <taxon>Zostera</taxon>
    </lineage>
</organism>
<evidence type="ECO:0000256" key="6">
    <source>
        <dbReference type="ARBA" id="ARBA00023136"/>
    </source>
</evidence>
<evidence type="ECO:0000256" key="7">
    <source>
        <dbReference type="ARBA" id="ARBA00023310"/>
    </source>
</evidence>
<keyword evidence="4" id="KW-0375">Hydrogen ion transport</keyword>
<evidence type="ECO:0000256" key="2">
    <source>
        <dbReference type="ARBA" id="ARBA00007046"/>
    </source>
</evidence>
<evidence type="ECO:0000256" key="4">
    <source>
        <dbReference type="ARBA" id="ARBA00022781"/>
    </source>
</evidence>
<dbReference type="PANTHER" id="PTHR11910">
    <property type="entry name" value="ATP SYNTHASE DELTA CHAIN"/>
    <property type="match status" value="1"/>
</dbReference>
<dbReference type="HAMAP" id="MF_01416">
    <property type="entry name" value="ATP_synth_delta_bact"/>
    <property type="match status" value="1"/>
</dbReference>
<dbReference type="GO" id="GO:0042776">
    <property type="term" value="P:proton motive force-driven mitochondrial ATP synthesis"/>
    <property type="evidence" value="ECO:0000318"/>
    <property type="project" value="GO_Central"/>
</dbReference>
<proteinExistence type="inferred from homology"/>
<accession>A0A0K9P6E7</accession>
<evidence type="ECO:0000313" key="9">
    <source>
        <dbReference type="Proteomes" id="UP000036987"/>
    </source>
</evidence>
<keyword evidence="3" id="KW-0813">Transport</keyword>
<dbReference type="STRING" id="29655.A0A0K9P6E7"/>
<dbReference type="Gene3D" id="1.10.520.20">
    <property type="entry name" value="N-terminal domain of the delta subunit of the F1F0-ATP synthase"/>
    <property type="match status" value="1"/>
</dbReference>
<dbReference type="OrthoDB" id="1262810at2759"/>
<sequence length="272" mass="30509">MAMAGRFRSNISFFVRNLVRSDPVAASASVSANQKRLRNFSSDSNWKEAYVPVITSMISGTHGSEMGWEKPKVKVPKKLFGGMGNYATSLFVAAANSKKLEKVESEVLEIIDNSKKDPEFSEFLKDLSIPRKTRVKYVQDLCVKSGYSDITTNFLSVLAEYSRLRYLEKISQRLLELTRAHKGEVIVTVTTVCPLPAEEDKLLKDTLKEVLPGKTAIIEQKIDPSILGGIIVEFDQKLLDASIKTKALEMEQFLREPGNFDAFVKSEEAKYK</sequence>
<dbReference type="PRINTS" id="PR00125">
    <property type="entry name" value="ATPASEDELTA"/>
</dbReference>
<evidence type="ECO:0000256" key="1">
    <source>
        <dbReference type="ARBA" id="ARBA00004370"/>
    </source>
</evidence>
<dbReference type="NCBIfam" id="TIGR01145">
    <property type="entry name" value="ATP_synt_delta"/>
    <property type="match status" value="1"/>
</dbReference>
<dbReference type="GO" id="GO:0046933">
    <property type="term" value="F:proton-transporting ATP synthase activity, rotational mechanism"/>
    <property type="evidence" value="ECO:0007669"/>
    <property type="project" value="InterPro"/>
</dbReference>
<keyword evidence="9" id="KW-1185">Reference proteome</keyword>
<gene>
    <name evidence="8" type="ORF">ZOSMA_35G00340</name>
</gene>
<dbReference type="GO" id="GO:0005739">
    <property type="term" value="C:mitochondrion"/>
    <property type="evidence" value="ECO:0007669"/>
    <property type="project" value="GOC"/>
</dbReference>
<name>A0A0K9P6E7_ZOSMR</name>